<gene>
    <name evidence="1" type="ORF">F383_23728</name>
</gene>
<accession>A0A0B0NZQ3</accession>
<reference evidence="2" key="1">
    <citation type="submission" date="2014-09" db="EMBL/GenBank/DDBJ databases">
        <authorList>
            <person name="Mudge J."/>
            <person name="Ramaraj T."/>
            <person name="Lindquist I.E."/>
            <person name="Bharti A.K."/>
            <person name="Sundararajan A."/>
            <person name="Cameron C.T."/>
            <person name="Woodward J.E."/>
            <person name="May G.D."/>
            <person name="Brubaker C."/>
            <person name="Broadhvest J."/>
            <person name="Wilkins T.A."/>
        </authorList>
    </citation>
    <scope>NUCLEOTIDE SEQUENCE</scope>
    <source>
        <strain evidence="2">cv. AKA8401</strain>
    </source>
</reference>
<sequence>MGCLRREASGNPRVSRFCLSIGPFLGWVLFGPKV</sequence>
<dbReference type="Proteomes" id="UP000032142">
    <property type="component" value="Unassembled WGS sequence"/>
</dbReference>
<organism evidence="1 2">
    <name type="scientific">Gossypium arboreum</name>
    <name type="common">Tree cotton</name>
    <name type="synonym">Gossypium nanking</name>
    <dbReference type="NCBI Taxonomy" id="29729"/>
    <lineage>
        <taxon>Eukaryota</taxon>
        <taxon>Viridiplantae</taxon>
        <taxon>Streptophyta</taxon>
        <taxon>Embryophyta</taxon>
        <taxon>Tracheophyta</taxon>
        <taxon>Spermatophyta</taxon>
        <taxon>Magnoliopsida</taxon>
        <taxon>eudicotyledons</taxon>
        <taxon>Gunneridae</taxon>
        <taxon>Pentapetalae</taxon>
        <taxon>rosids</taxon>
        <taxon>malvids</taxon>
        <taxon>Malvales</taxon>
        <taxon>Malvaceae</taxon>
        <taxon>Malvoideae</taxon>
        <taxon>Gossypium</taxon>
    </lineage>
</organism>
<protein>
    <submittedName>
        <fullName evidence="1">Uncharacterized protein</fullName>
    </submittedName>
</protein>
<evidence type="ECO:0000313" key="1">
    <source>
        <dbReference type="EMBL" id="KHG16586.1"/>
    </source>
</evidence>
<dbReference type="EMBL" id="KN406495">
    <property type="protein sequence ID" value="KHG16586.1"/>
    <property type="molecule type" value="Genomic_DNA"/>
</dbReference>
<keyword evidence="2" id="KW-1185">Reference proteome</keyword>
<evidence type="ECO:0000313" key="2">
    <source>
        <dbReference type="Proteomes" id="UP000032142"/>
    </source>
</evidence>
<dbReference type="AlphaFoldDB" id="A0A0B0NZQ3"/>
<proteinExistence type="predicted"/>
<name>A0A0B0NZQ3_GOSAR</name>